<proteinExistence type="inferred from homology"/>
<evidence type="ECO:0000313" key="3">
    <source>
        <dbReference type="EMBL" id="SMO71688.1"/>
    </source>
</evidence>
<keyword evidence="2" id="KW-0963">Cytoplasm</keyword>
<evidence type="ECO:0000256" key="2">
    <source>
        <dbReference type="HAMAP-Rule" id="MF_01477"/>
    </source>
</evidence>
<evidence type="ECO:0000313" key="4">
    <source>
        <dbReference type="Proteomes" id="UP000317315"/>
    </source>
</evidence>
<dbReference type="RefSeq" id="WP_142936028.1">
    <property type="nucleotide sequence ID" value="NZ_FXTM01000021.1"/>
</dbReference>
<comment type="subunit">
    <text evidence="2">Interacts with ribosomal protein uL14 (rplN).</text>
</comment>
<evidence type="ECO:0000256" key="1">
    <source>
        <dbReference type="ARBA" id="ARBA00010574"/>
    </source>
</evidence>
<dbReference type="GO" id="GO:0042256">
    <property type="term" value="P:cytosolic ribosome assembly"/>
    <property type="evidence" value="ECO:0007669"/>
    <property type="project" value="UniProtKB-UniRule"/>
</dbReference>
<dbReference type="GO" id="GO:0005737">
    <property type="term" value="C:cytoplasm"/>
    <property type="evidence" value="ECO:0007669"/>
    <property type="project" value="UniProtKB-SubCell"/>
</dbReference>
<reference evidence="3 4" key="1">
    <citation type="submission" date="2017-05" db="EMBL/GenBank/DDBJ databases">
        <authorList>
            <person name="Varghese N."/>
            <person name="Submissions S."/>
        </authorList>
    </citation>
    <scope>NUCLEOTIDE SEQUENCE [LARGE SCALE GENOMIC DNA]</scope>
    <source>
        <strain evidence="3 4">DSM 16304</strain>
    </source>
</reference>
<dbReference type="GO" id="GO:0090071">
    <property type="term" value="P:negative regulation of ribosome biogenesis"/>
    <property type="evidence" value="ECO:0007669"/>
    <property type="project" value="UniProtKB-UniRule"/>
</dbReference>
<dbReference type="InterPro" id="IPR004394">
    <property type="entry name" value="Iojap/RsfS/C7orf30"/>
</dbReference>
<dbReference type="NCBIfam" id="TIGR00090">
    <property type="entry name" value="rsfS_iojap_ybeB"/>
    <property type="match status" value="1"/>
</dbReference>
<name>A0A521DJA7_9BACT</name>
<dbReference type="GO" id="GO:0017148">
    <property type="term" value="P:negative regulation of translation"/>
    <property type="evidence" value="ECO:0007669"/>
    <property type="project" value="UniProtKB-UniRule"/>
</dbReference>
<organism evidence="3 4">
    <name type="scientific">Balnearium lithotrophicum</name>
    <dbReference type="NCBI Taxonomy" id="223788"/>
    <lineage>
        <taxon>Bacteria</taxon>
        <taxon>Pseudomonadati</taxon>
        <taxon>Aquificota</taxon>
        <taxon>Aquificia</taxon>
        <taxon>Desulfurobacteriales</taxon>
        <taxon>Desulfurobacteriaceae</taxon>
        <taxon>Balnearium</taxon>
    </lineage>
</organism>
<protein>
    <recommendedName>
        <fullName evidence="2">Ribosomal silencing factor RsfS</fullName>
    </recommendedName>
</protein>
<keyword evidence="2" id="KW-0678">Repressor</keyword>
<dbReference type="GO" id="GO:0043023">
    <property type="term" value="F:ribosomal large subunit binding"/>
    <property type="evidence" value="ECO:0007669"/>
    <property type="project" value="TreeGrafter"/>
</dbReference>
<dbReference type="EMBL" id="FXTM01000021">
    <property type="protein sequence ID" value="SMO71688.1"/>
    <property type="molecule type" value="Genomic_DNA"/>
</dbReference>
<gene>
    <name evidence="2" type="primary">rsfS</name>
    <name evidence="3" type="ORF">SAMN06269117_12143</name>
</gene>
<comment type="subcellular location">
    <subcellularLocation>
        <location evidence="2">Cytoplasm</location>
    </subcellularLocation>
</comment>
<dbReference type="Gene3D" id="3.30.460.10">
    <property type="entry name" value="Beta Polymerase, domain 2"/>
    <property type="match status" value="1"/>
</dbReference>
<keyword evidence="4" id="KW-1185">Reference proteome</keyword>
<comment type="similarity">
    <text evidence="1 2">Belongs to the Iojap/RsfS family.</text>
</comment>
<dbReference type="SUPFAM" id="SSF81301">
    <property type="entry name" value="Nucleotidyltransferase"/>
    <property type="match status" value="1"/>
</dbReference>
<accession>A0A521DJA7</accession>
<dbReference type="HAMAP" id="MF_01477">
    <property type="entry name" value="Iojap_RsfS"/>
    <property type="match status" value="1"/>
</dbReference>
<dbReference type="InterPro" id="IPR043519">
    <property type="entry name" value="NT_sf"/>
</dbReference>
<keyword evidence="2" id="KW-0810">Translation regulation</keyword>
<dbReference type="OrthoDB" id="9793681at2"/>
<dbReference type="Pfam" id="PF02410">
    <property type="entry name" value="RsfS"/>
    <property type="match status" value="1"/>
</dbReference>
<dbReference type="Proteomes" id="UP000317315">
    <property type="component" value="Unassembled WGS sequence"/>
</dbReference>
<dbReference type="PANTHER" id="PTHR21043:SF0">
    <property type="entry name" value="MITOCHONDRIAL ASSEMBLY OF RIBOSOMAL LARGE SUBUNIT PROTEIN 1"/>
    <property type="match status" value="1"/>
</dbReference>
<sequence>MESLEKLKIALKKALDKKAEEPIVLDLRELTSLADFFLILTANSDVHARTIADEIKKELKERGVNPINVEGYDNANWILLDYGDVVVHIFKPEIRELYNLESLWMDAPRINVEELLSEETVQ</sequence>
<dbReference type="PANTHER" id="PTHR21043">
    <property type="entry name" value="IOJAP SUPERFAMILY ORTHOLOG"/>
    <property type="match status" value="1"/>
</dbReference>
<comment type="function">
    <text evidence="2">Functions as a ribosomal silencing factor. Interacts with ribosomal protein uL14 (rplN), blocking formation of intersubunit bridge B8. Prevents association of the 30S and 50S ribosomal subunits and the formation of functional ribosomes, thus repressing translation.</text>
</comment>
<dbReference type="AlphaFoldDB" id="A0A521DJA7"/>